<evidence type="ECO:0000256" key="3">
    <source>
        <dbReference type="ARBA" id="ARBA00022968"/>
    </source>
</evidence>
<keyword evidence="6" id="KW-0325">Glycoprotein</keyword>
<sequence>MTSFAEDIMELAKQLKRCATGYAHCTYPIVHTIPSTKTRKQQQGQIYAAGYSVATPEHPDGDLNFGASDPEQAKRVHQIIGESLSVDLDDDAMPGVTLASQFSVNRLTRFEDALAAWPGPVSAVVYLMDMSDIDVLIEYFRVAANLERYHRVELAVVAPNFADEERYRYPINQLRNIAIGMIRTTHHLLIDADFVPNRALYTEVVEKRFAEMWRTDSESSIGTVAAPNPSRTAFVVPCVALVEDYSGAYPETIDELRSLFDRRLAYITDSNAGHGLTADKVFLRSC</sequence>
<accession>A0A4P9XLX1</accession>
<proteinExistence type="predicted"/>
<dbReference type="GO" id="GO:0015020">
    <property type="term" value="F:glucuronosyltransferase activity"/>
    <property type="evidence" value="ECO:0007669"/>
    <property type="project" value="TreeGrafter"/>
</dbReference>
<comment type="subcellular location">
    <subcellularLocation>
        <location evidence="1">Membrane</location>
        <topology evidence="1">Single-pass type II membrane protein</topology>
    </subcellularLocation>
</comment>
<keyword evidence="2" id="KW-0812">Transmembrane</keyword>
<dbReference type="AlphaFoldDB" id="A0A4P9XLX1"/>
<evidence type="ECO:0000256" key="1">
    <source>
        <dbReference type="ARBA" id="ARBA00004606"/>
    </source>
</evidence>
<keyword evidence="4" id="KW-1133">Transmembrane helix</keyword>
<dbReference type="GO" id="GO:0042285">
    <property type="term" value="F:xylosyltransferase activity"/>
    <property type="evidence" value="ECO:0007669"/>
    <property type="project" value="TreeGrafter"/>
</dbReference>
<organism evidence="7 8">
    <name type="scientific">Thamnocephalis sphaerospora</name>
    <dbReference type="NCBI Taxonomy" id="78915"/>
    <lineage>
        <taxon>Eukaryota</taxon>
        <taxon>Fungi</taxon>
        <taxon>Fungi incertae sedis</taxon>
        <taxon>Zoopagomycota</taxon>
        <taxon>Zoopagomycotina</taxon>
        <taxon>Zoopagomycetes</taxon>
        <taxon>Zoopagales</taxon>
        <taxon>Sigmoideomycetaceae</taxon>
        <taxon>Thamnocephalis</taxon>
    </lineage>
</organism>
<reference evidence="8" key="1">
    <citation type="journal article" date="2018" name="Nat. Microbiol.">
        <title>Leveraging single-cell genomics to expand the fungal tree of life.</title>
        <authorList>
            <person name="Ahrendt S.R."/>
            <person name="Quandt C.A."/>
            <person name="Ciobanu D."/>
            <person name="Clum A."/>
            <person name="Salamov A."/>
            <person name="Andreopoulos B."/>
            <person name="Cheng J.F."/>
            <person name="Woyke T."/>
            <person name="Pelin A."/>
            <person name="Henrissat B."/>
            <person name="Reynolds N.K."/>
            <person name="Benny G.L."/>
            <person name="Smith M.E."/>
            <person name="James T.Y."/>
            <person name="Grigoriev I.V."/>
        </authorList>
    </citation>
    <scope>NUCLEOTIDE SEQUENCE [LARGE SCALE GENOMIC DNA]</scope>
    <source>
        <strain evidence="8">RSA 1356</strain>
    </source>
</reference>
<keyword evidence="5" id="KW-0472">Membrane</keyword>
<dbReference type="OrthoDB" id="411524at2759"/>
<evidence type="ECO:0000256" key="5">
    <source>
        <dbReference type="ARBA" id="ARBA00023136"/>
    </source>
</evidence>
<dbReference type="GO" id="GO:0016020">
    <property type="term" value="C:membrane"/>
    <property type="evidence" value="ECO:0007669"/>
    <property type="project" value="UniProtKB-SubCell"/>
</dbReference>
<gene>
    <name evidence="7" type="ORF">THASP1DRAFT_31358</name>
</gene>
<keyword evidence="8" id="KW-1185">Reference proteome</keyword>
<keyword evidence="3" id="KW-0735">Signal-anchor</keyword>
<protein>
    <recommendedName>
        <fullName evidence="9">Glycosyl-transferase for dystroglycan-domain-containing protein</fullName>
    </recommendedName>
</protein>
<evidence type="ECO:0000256" key="4">
    <source>
        <dbReference type="ARBA" id="ARBA00022989"/>
    </source>
</evidence>
<evidence type="ECO:0000313" key="8">
    <source>
        <dbReference type="Proteomes" id="UP000271241"/>
    </source>
</evidence>
<dbReference type="Proteomes" id="UP000271241">
    <property type="component" value="Unassembled WGS sequence"/>
</dbReference>
<dbReference type="PANTHER" id="PTHR12270:SF52">
    <property type="entry name" value="GLYCOSYLTRANSFERASE-LIKE PROTEIN GNT13-RELATED"/>
    <property type="match status" value="1"/>
</dbReference>
<evidence type="ECO:0000256" key="2">
    <source>
        <dbReference type="ARBA" id="ARBA00022692"/>
    </source>
</evidence>
<dbReference type="EMBL" id="KZ992810">
    <property type="protein sequence ID" value="RKP06832.1"/>
    <property type="molecule type" value="Genomic_DNA"/>
</dbReference>
<evidence type="ECO:0000313" key="7">
    <source>
        <dbReference type="EMBL" id="RKP06832.1"/>
    </source>
</evidence>
<dbReference type="InterPro" id="IPR051292">
    <property type="entry name" value="Xyl/GlcA_transferase"/>
</dbReference>
<dbReference type="GO" id="GO:0035269">
    <property type="term" value="P:protein O-linked glycosylation via mannose"/>
    <property type="evidence" value="ECO:0007669"/>
    <property type="project" value="TreeGrafter"/>
</dbReference>
<dbReference type="PANTHER" id="PTHR12270">
    <property type="entry name" value="GLYCOSYLTRANSFERASE-RELATED"/>
    <property type="match status" value="1"/>
</dbReference>
<evidence type="ECO:0008006" key="9">
    <source>
        <dbReference type="Google" id="ProtNLM"/>
    </source>
</evidence>
<dbReference type="Pfam" id="PF13896">
    <property type="entry name" value="Glyco_transf_49"/>
    <property type="match status" value="1"/>
</dbReference>
<evidence type="ECO:0000256" key="6">
    <source>
        <dbReference type="ARBA" id="ARBA00023180"/>
    </source>
</evidence>
<name>A0A4P9XLX1_9FUNG</name>